<evidence type="ECO:0000256" key="3">
    <source>
        <dbReference type="ARBA" id="ARBA00022475"/>
    </source>
</evidence>
<comment type="caution">
    <text evidence="9">The sequence shown here is derived from an EMBL/GenBank/DDBJ whole genome shotgun (WGS) entry which is preliminary data.</text>
</comment>
<comment type="subcellular location">
    <subcellularLocation>
        <location evidence="1">Cell membrane</location>
        <topology evidence="1">Multi-pass membrane protein</topology>
    </subcellularLocation>
</comment>
<dbReference type="Gene3D" id="1.20.1720.10">
    <property type="entry name" value="Multidrug resistance protein D"/>
    <property type="match status" value="1"/>
</dbReference>
<proteinExistence type="predicted"/>
<keyword evidence="5 7" id="KW-1133">Transmembrane helix</keyword>
<feature type="transmembrane region" description="Helical" evidence="7">
    <location>
        <begin position="328"/>
        <end position="347"/>
    </location>
</feature>
<feature type="transmembrane region" description="Helical" evidence="7">
    <location>
        <begin position="76"/>
        <end position="102"/>
    </location>
</feature>
<dbReference type="PRINTS" id="PR01036">
    <property type="entry name" value="TCRTETB"/>
</dbReference>
<dbReference type="InterPro" id="IPR005829">
    <property type="entry name" value="Sugar_transporter_CS"/>
</dbReference>
<feature type="transmembrane region" description="Helical" evidence="7">
    <location>
        <begin position="440"/>
        <end position="460"/>
    </location>
</feature>
<keyword evidence="2" id="KW-0813">Transport</keyword>
<dbReference type="NCBIfam" id="TIGR00711">
    <property type="entry name" value="efflux_EmrB"/>
    <property type="match status" value="1"/>
</dbReference>
<evidence type="ECO:0000256" key="4">
    <source>
        <dbReference type="ARBA" id="ARBA00022692"/>
    </source>
</evidence>
<keyword evidence="6 7" id="KW-0472">Membrane</keyword>
<feature type="domain" description="Major facilitator superfamily (MFS) profile" evidence="8">
    <location>
        <begin position="10"/>
        <end position="464"/>
    </location>
</feature>
<name>A0ABN2G105_9ACTN</name>
<evidence type="ECO:0000256" key="2">
    <source>
        <dbReference type="ARBA" id="ARBA00022448"/>
    </source>
</evidence>
<feature type="transmembrane region" description="Helical" evidence="7">
    <location>
        <begin position="223"/>
        <end position="246"/>
    </location>
</feature>
<dbReference type="PANTHER" id="PTHR42718:SF46">
    <property type="entry name" value="BLR6921 PROTEIN"/>
    <property type="match status" value="1"/>
</dbReference>
<evidence type="ECO:0000256" key="6">
    <source>
        <dbReference type="ARBA" id="ARBA00023136"/>
    </source>
</evidence>
<dbReference type="RefSeq" id="WP_344307710.1">
    <property type="nucleotide sequence ID" value="NZ_BAAANY010000003.1"/>
</dbReference>
<organism evidence="9 10">
    <name type="scientific">Fodinicola feengrottensis</name>
    <dbReference type="NCBI Taxonomy" id="435914"/>
    <lineage>
        <taxon>Bacteria</taxon>
        <taxon>Bacillati</taxon>
        <taxon>Actinomycetota</taxon>
        <taxon>Actinomycetes</taxon>
        <taxon>Mycobacteriales</taxon>
        <taxon>Fodinicola</taxon>
    </lineage>
</organism>
<feature type="transmembrane region" description="Helical" evidence="7">
    <location>
        <begin position="138"/>
        <end position="157"/>
    </location>
</feature>
<evidence type="ECO:0000256" key="7">
    <source>
        <dbReference type="SAM" id="Phobius"/>
    </source>
</evidence>
<feature type="transmembrane region" description="Helical" evidence="7">
    <location>
        <begin position="108"/>
        <end position="126"/>
    </location>
</feature>
<evidence type="ECO:0000313" key="9">
    <source>
        <dbReference type="EMBL" id="GAA1663330.1"/>
    </source>
</evidence>
<dbReference type="PANTHER" id="PTHR42718">
    <property type="entry name" value="MAJOR FACILITATOR SUPERFAMILY MULTIDRUG TRANSPORTER MFSC"/>
    <property type="match status" value="1"/>
</dbReference>
<dbReference type="PROSITE" id="PS00216">
    <property type="entry name" value="SUGAR_TRANSPORT_1"/>
    <property type="match status" value="1"/>
</dbReference>
<evidence type="ECO:0000313" key="10">
    <source>
        <dbReference type="Proteomes" id="UP001500618"/>
    </source>
</evidence>
<feature type="transmembrane region" description="Helical" evidence="7">
    <location>
        <begin position="12"/>
        <end position="34"/>
    </location>
</feature>
<evidence type="ECO:0000256" key="5">
    <source>
        <dbReference type="ARBA" id="ARBA00022989"/>
    </source>
</evidence>
<accession>A0ABN2G105</accession>
<keyword evidence="10" id="KW-1185">Reference proteome</keyword>
<reference evidence="9 10" key="1">
    <citation type="journal article" date="2019" name="Int. J. Syst. Evol. Microbiol.">
        <title>The Global Catalogue of Microorganisms (GCM) 10K type strain sequencing project: providing services to taxonomists for standard genome sequencing and annotation.</title>
        <authorList>
            <consortium name="The Broad Institute Genomics Platform"/>
            <consortium name="The Broad Institute Genome Sequencing Center for Infectious Disease"/>
            <person name="Wu L."/>
            <person name="Ma J."/>
        </authorList>
    </citation>
    <scope>NUCLEOTIDE SEQUENCE [LARGE SCALE GENOMIC DNA]</scope>
    <source>
        <strain evidence="9 10">JCM 14718</strain>
    </source>
</reference>
<gene>
    <name evidence="9" type="ORF">GCM10009765_11040</name>
</gene>
<dbReference type="PROSITE" id="PS50850">
    <property type="entry name" value="MFS"/>
    <property type="match status" value="1"/>
</dbReference>
<sequence length="482" mass="49107">MKILDRRWAVLALLAATQFIVVLDMTIVNVALPAIGTSLHFTDQGLSWVVNAYVLAFGGFLLLGGRAADLFGRRRVFMAGLLVFALASLANGAAPTAGLLIASRALQGVGGALLAPAALSLVATVFTEPAERNTAMGVWGAVAGGGGAAGVLLGGVLTNTVGWPWIFWVNAPVALVVALLAPRLLPAGGGEQGHPRLDLPGAVTVTAGLSLLVFALVGTQEAGWISVRTIGFLLTAAVLLGVFVVIEIRSPAPLVHFRFFRMRVPTVANIALLIFGAGMFSMLYFLSLYMQQALHYPPLAAGLAFLPQAVCVMIFAQISARVVTKMGLKTAMVTGLVLAAAGLGWFSQVSPTGSFLADILGPSIVVSAGGGLASVAINISAVTAVPAADSGLAGGLVNVSQQVGSALGLAILATLASTRTHALLAAGASDPVALTGGFRLGFLVGASFALAAAIICVIWMPNQKGRTTVPQPVVAEPVPSGR</sequence>
<dbReference type="InterPro" id="IPR011701">
    <property type="entry name" value="MFS"/>
</dbReference>
<dbReference type="Proteomes" id="UP001500618">
    <property type="component" value="Unassembled WGS sequence"/>
</dbReference>
<feature type="transmembrane region" description="Helical" evidence="7">
    <location>
        <begin position="163"/>
        <end position="185"/>
    </location>
</feature>
<evidence type="ECO:0000256" key="1">
    <source>
        <dbReference type="ARBA" id="ARBA00004651"/>
    </source>
</evidence>
<dbReference type="SUPFAM" id="SSF103473">
    <property type="entry name" value="MFS general substrate transporter"/>
    <property type="match status" value="1"/>
</dbReference>
<protein>
    <submittedName>
        <fullName evidence="9">DHA2 family efflux MFS transporter permease subunit</fullName>
    </submittedName>
</protein>
<dbReference type="Pfam" id="PF07690">
    <property type="entry name" value="MFS_1"/>
    <property type="match status" value="1"/>
</dbReference>
<keyword evidence="3" id="KW-1003">Cell membrane</keyword>
<feature type="transmembrane region" description="Helical" evidence="7">
    <location>
        <begin position="359"/>
        <end position="385"/>
    </location>
</feature>
<dbReference type="Gene3D" id="1.20.1250.20">
    <property type="entry name" value="MFS general substrate transporter like domains"/>
    <property type="match status" value="1"/>
</dbReference>
<feature type="transmembrane region" description="Helical" evidence="7">
    <location>
        <begin position="267"/>
        <end position="290"/>
    </location>
</feature>
<dbReference type="InterPro" id="IPR036259">
    <property type="entry name" value="MFS_trans_sf"/>
</dbReference>
<keyword evidence="4 7" id="KW-0812">Transmembrane</keyword>
<dbReference type="CDD" id="cd17321">
    <property type="entry name" value="MFS_MMR_MDR_like"/>
    <property type="match status" value="1"/>
</dbReference>
<feature type="transmembrane region" description="Helical" evidence="7">
    <location>
        <begin position="197"/>
        <end position="217"/>
    </location>
</feature>
<dbReference type="EMBL" id="BAAANY010000003">
    <property type="protein sequence ID" value="GAA1663330.1"/>
    <property type="molecule type" value="Genomic_DNA"/>
</dbReference>
<feature type="transmembrane region" description="Helical" evidence="7">
    <location>
        <begin position="296"/>
        <end position="316"/>
    </location>
</feature>
<dbReference type="InterPro" id="IPR020846">
    <property type="entry name" value="MFS_dom"/>
</dbReference>
<dbReference type="InterPro" id="IPR004638">
    <property type="entry name" value="EmrB-like"/>
</dbReference>
<evidence type="ECO:0000259" key="8">
    <source>
        <dbReference type="PROSITE" id="PS50850"/>
    </source>
</evidence>
<feature type="transmembrane region" description="Helical" evidence="7">
    <location>
        <begin position="46"/>
        <end position="64"/>
    </location>
</feature>